<dbReference type="SUPFAM" id="SSF54768">
    <property type="entry name" value="dsRNA-binding domain-like"/>
    <property type="match status" value="1"/>
</dbReference>
<keyword evidence="1" id="KW-0694">RNA-binding</keyword>
<dbReference type="CDD" id="cd19867">
    <property type="entry name" value="DSRM_DGCR8_rpt1"/>
    <property type="match status" value="1"/>
</dbReference>
<dbReference type="GO" id="GO:0070878">
    <property type="term" value="F:primary miRNA binding"/>
    <property type="evidence" value="ECO:0007669"/>
    <property type="project" value="TreeGrafter"/>
</dbReference>
<dbReference type="PROSITE" id="PS50137">
    <property type="entry name" value="DS_RBD"/>
    <property type="match status" value="1"/>
</dbReference>
<feature type="compositionally biased region" description="Acidic residues" evidence="2">
    <location>
        <begin position="307"/>
        <end position="332"/>
    </location>
</feature>
<dbReference type="PANTHER" id="PTHR13482">
    <property type="entry name" value="MICRORNA PROCESSOR COMPLEX SUBUNIT DGCR8"/>
    <property type="match status" value="1"/>
</dbReference>
<dbReference type="GO" id="GO:0070877">
    <property type="term" value="C:microprocessor complex"/>
    <property type="evidence" value="ECO:0007669"/>
    <property type="project" value="InterPro"/>
</dbReference>
<feature type="region of interest" description="Disordered" evidence="2">
    <location>
        <begin position="1"/>
        <end position="86"/>
    </location>
</feature>
<dbReference type="Gene3D" id="2.20.70.10">
    <property type="match status" value="1"/>
</dbReference>
<dbReference type="Gene3D" id="3.30.160.590">
    <property type="match status" value="1"/>
</dbReference>
<dbReference type="InterPro" id="IPR036020">
    <property type="entry name" value="WW_dom_sf"/>
</dbReference>
<dbReference type="SMART" id="SM00456">
    <property type="entry name" value="WW"/>
    <property type="match status" value="1"/>
</dbReference>
<proteinExistence type="predicted"/>
<sequence>MTDGPNDCPIPPLPPLPQTPSLSPLPPPLPPFSPPPSPPLGTTTADAPVSSTPQPTPLFQPHFHAPSPPFLISSPPSSSSVTSGAGALVPGSGGDGTLACTTQALPNITMQRNEFLDLQLSSKVEKTAGTGRHAPLTPRFDPDVYALRDLCVRVKFVGRSVAERGEMAVGSSIITGRQVHLLGNQESGDGKMDIVSENKHRTPDDDEEECNEVCEEGHSGDNNNNNDDEDHEMEFAVLDEVSAEGVYREDPLRNQDGAHQDVMELVGSAKDCEDFEDLDNDEEMEDLLPPPRKKKCTAGILQKDEVDCGNEEEEEDEEDGGVEGQRDEELENGDASTCAQPIVTKIKTVLKTWGRPPAEPLPDGWISAVHNTGVPVYLHRESRVVTWSRPYFLGAGSIRKHEPPLAAIPCLHYQRAKEHHFETDKEVVQEEMEEKAKETTDGERDAVLEEKVPECEEEDVGEVLRPREVEQQVPESENVEKVGDGQDKPTFLKRVNAKVEVCKEESLSLTDLHQYLSMRFVFEHVAVKKFRTWAERRKFNRDAKRRQAEAERPILPSHQRLITLSLTHNPGRKEFVIDPSGKSDVCILHEYMQRVLKVRPEYSFFECENPSEPFGASVLIDGVTYGTGTASSKKLAKNKAARATLETLIPDFAKQTSSKEEKEDDDLEYFNHIAIDDSRVYELTSKAGLLSPYQILHECLKRYFLFIVMHAHVWFSCAESFHSITDFRAVQNPRLLYW</sequence>
<feature type="compositionally biased region" description="Pro residues" evidence="2">
    <location>
        <begin position="8"/>
        <end position="39"/>
    </location>
</feature>
<reference evidence="5" key="2">
    <citation type="submission" date="2025-09" db="UniProtKB">
        <authorList>
            <consortium name="Ensembl"/>
        </authorList>
    </citation>
    <scope>IDENTIFICATION</scope>
</reference>
<dbReference type="GeneTree" id="ENSGT00390000015977"/>
<dbReference type="PROSITE" id="PS50020">
    <property type="entry name" value="WW_DOMAIN_2"/>
    <property type="match status" value="1"/>
</dbReference>
<dbReference type="InterPro" id="IPR001202">
    <property type="entry name" value="WW_dom"/>
</dbReference>
<dbReference type="Pfam" id="PF00035">
    <property type="entry name" value="dsrm"/>
    <property type="match status" value="1"/>
</dbReference>
<feature type="compositionally biased region" description="Low complexity" evidence="2">
    <location>
        <begin position="70"/>
        <end position="83"/>
    </location>
</feature>
<protein>
    <submittedName>
        <fullName evidence="5">DGCR8 microprocessor complex subunit</fullName>
    </submittedName>
</protein>
<dbReference type="SUPFAM" id="SSF51045">
    <property type="entry name" value="WW domain"/>
    <property type="match status" value="1"/>
</dbReference>
<keyword evidence="6" id="KW-1185">Reference proteome</keyword>
<feature type="domain" description="WW" evidence="3">
    <location>
        <begin position="359"/>
        <end position="392"/>
    </location>
</feature>
<dbReference type="GO" id="GO:0042802">
    <property type="term" value="F:identical protein binding"/>
    <property type="evidence" value="ECO:0007669"/>
    <property type="project" value="InterPro"/>
</dbReference>
<accession>A0A8C4QRL7</accession>
<feature type="compositionally biased region" description="Polar residues" evidence="2">
    <location>
        <begin position="41"/>
        <end position="53"/>
    </location>
</feature>
<dbReference type="InterPro" id="IPR014720">
    <property type="entry name" value="dsRBD_dom"/>
</dbReference>
<dbReference type="GO" id="GO:0020037">
    <property type="term" value="F:heme binding"/>
    <property type="evidence" value="ECO:0007669"/>
    <property type="project" value="InterPro"/>
</dbReference>
<dbReference type="PANTHER" id="PTHR13482:SF3">
    <property type="entry name" value="MICROPROCESSOR COMPLEX SUBUNIT DGCR8"/>
    <property type="match status" value="1"/>
</dbReference>
<dbReference type="GO" id="GO:0003725">
    <property type="term" value="F:double-stranded RNA binding"/>
    <property type="evidence" value="ECO:0007669"/>
    <property type="project" value="TreeGrafter"/>
</dbReference>
<dbReference type="SMART" id="SM00358">
    <property type="entry name" value="DSRM"/>
    <property type="match status" value="1"/>
</dbReference>
<evidence type="ECO:0000256" key="1">
    <source>
        <dbReference type="PROSITE-ProRule" id="PRU00266"/>
    </source>
</evidence>
<dbReference type="FunFam" id="2.20.70.10:FF:000018">
    <property type="entry name" value="DGCR8 microprocessor complex subunit"/>
    <property type="match status" value="1"/>
</dbReference>
<feature type="region of interest" description="Disordered" evidence="2">
    <location>
        <begin position="305"/>
        <end position="335"/>
    </location>
</feature>
<name>A0A8C4QRL7_EPTBU</name>
<organism evidence="5 6">
    <name type="scientific">Eptatretus burgeri</name>
    <name type="common">Inshore hagfish</name>
    <dbReference type="NCBI Taxonomy" id="7764"/>
    <lineage>
        <taxon>Eukaryota</taxon>
        <taxon>Metazoa</taxon>
        <taxon>Chordata</taxon>
        <taxon>Craniata</taxon>
        <taxon>Vertebrata</taxon>
        <taxon>Cyclostomata</taxon>
        <taxon>Myxini</taxon>
        <taxon>Myxiniformes</taxon>
        <taxon>Myxinidae</taxon>
        <taxon>Eptatretinae</taxon>
        <taxon>Eptatretus</taxon>
    </lineage>
</organism>
<dbReference type="FunFam" id="3.30.160.590:FF:000001">
    <property type="entry name" value="microprocessor complex subunit DGCR8"/>
    <property type="match status" value="1"/>
</dbReference>
<evidence type="ECO:0000313" key="6">
    <source>
        <dbReference type="Proteomes" id="UP000694388"/>
    </source>
</evidence>
<dbReference type="Proteomes" id="UP000694388">
    <property type="component" value="Unplaced"/>
</dbReference>
<feature type="domain" description="DRBM" evidence="4">
    <location>
        <begin position="583"/>
        <end position="650"/>
    </location>
</feature>
<dbReference type="GO" id="GO:0031053">
    <property type="term" value="P:primary miRNA processing"/>
    <property type="evidence" value="ECO:0007669"/>
    <property type="project" value="InterPro"/>
</dbReference>
<dbReference type="InterPro" id="IPR040375">
    <property type="entry name" value="DGCR8"/>
</dbReference>
<evidence type="ECO:0000259" key="3">
    <source>
        <dbReference type="PROSITE" id="PS50020"/>
    </source>
</evidence>
<reference evidence="5" key="1">
    <citation type="submission" date="2025-08" db="UniProtKB">
        <authorList>
            <consortium name="Ensembl"/>
        </authorList>
    </citation>
    <scope>IDENTIFICATION</scope>
</reference>
<evidence type="ECO:0000256" key="2">
    <source>
        <dbReference type="SAM" id="MobiDB-lite"/>
    </source>
</evidence>
<dbReference type="Ensembl" id="ENSEBUT00000019834.1">
    <property type="protein sequence ID" value="ENSEBUP00000019258.1"/>
    <property type="gene ID" value="ENSEBUG00000011988.1"/>
</dbReference>
<evidence type="ECO:0000259" key="4">
    <source>
        <dbReference type="PROSITE" id="PS50137"/>
    </source>
</evidence>
<dbReference type="AlphaFoldDB" id="A0A8C4QRL7"/>
<dbReference type="Gene3D" id="3.30.160.20">
    <property type="match status" value="2"/>
</dbReference>
<evidence type="ECO:0000313" key="5">
    <source>
        <dbReference type="Ensembl" id="ENSEBUP00000019258.1"/>
    </source>
</evidence>